<reference evidence="2 3" key="1">
    <citation type="journal article" date="2012" name="Stand. Genomic Sci.">
        <title>Complete genome sequence of Terriglobus saanensis type strain SP1PR4(T), an Acidobacteria from tundra soil.</title>
        <authorList>
            <person name="Rawat S.R."/>
            <person name="Mannisto M.K."/>
            <person name="Starovoytov V."/>
            <person name="Goodwin L."/>
            <person name="Nolan M."/>
            <person name="Hauser L."/>
            <person name="Land M."/>
            <person name="Davenport K.W."/>
            <person name="Woyke T."/>
            <person name="Haggblom M.M."/>
        </authorList>
    </citation>
    <scope>NUCLEOTIDE SEQUENCE</scope>
    <source>
        <strain evidence="3">ATCC BAA-1853 / DSM 23119 / SP1PR4</strain>
    </source>
</reference>
<gene>
    <name evidence="2" type="ordered locus">AciPR4_0089</name>
</gene>
<dbReference type="HOGENOM" id="CLU_1394750_0_0_0"/>
<dbReference type="OrthoDB" id="117729at2"/>
<evidence type="ECO:0000313" key="3">
    <source>
        <dbReference type="Proteomes" id="UP000006844"/>
    </source>
</evidence>
<keyword evidence="3" id="KW-1185">Reference proteome</keyword>
<keyword evidence="1" id="KW-1133">Transmembrane helix</keyword>
<name>E8UYY5_TERSS</name>
<dbReference type="KEGG" id="tsa:AciPR4_0089"/>
<dbReference type="AlphaFoldDB" id="E8UYY5"/>
<organism evidence="2 3">
    <name type="scientific">Terriglobus saanensis (strain ATCC BAA-1853 / DSM 23119 / SP1PR4)</name>
    <dbReference type="NCBI Taxonomy" id="401053"/>
    <lineage>
        <taxon>Bacteria</taxon>
        <taxon>Pseudomonadati</taxon>
        <taxon>Acidobacteriota</taxon>
        <taxon>Terriglobia</taxon>
        <taxon>Terriglobales</taxon>
        <taxon>Acidobacteriaceae</taxon>
        <taxon>Terriglobus</taxon>
    </lineage>
</organism>
<keyword evidence="1" id="KW-0472">Membrane</keyword>
<protein>
    <recommendedName>
        <fullName evidence="4">PhiE125 gp8 family phage protein</fullName>
    </recommendedName>
</protein>
<dbReference type="Proteomes" id="UP000006844">
    <property type="component" value="Chromosome"/>
</dbReference>
<evidence type="ECO:0000313" key="2">
    <source>
        <dbReference type="EMBL" id="ADV80930.1"/>
    </source>
</evidence>
<feature type="transmembrane region" description="Helical" evidence="1">
    <location>
        <begin position="58"/>
        <end position="77"/>
    </location>
</feature>
<accession>E8UYY5</accession>
<keyword evidence="1" id="KW-0812">Transmembrane</keyword>
<proteinExistence type="predicted"/>
<dbReference type="eggNOG" id="ENOG503254K">
    <property type="taxonomic scope" value="Bacteria"/>
</dbReference>
<dbReference type="STRING" id="401053.AciPR4_0089"/>
<evidence type="ECO:0000256" key="1">
    <source>
        <dbReference type="SAM" id="Phobius"/>
    </source>
</evidence>
<sequence>MNYLQAAEFEQFGLDADTTNDLVAAASAMVDGFCRRPGLAVQQYTERLRFARGGTSVWLSYLPLAIVAPATSALVQVRARLNLRRQSRFAGSWLQDEALAFALPGTWSDLDVTSIDVSVTGELSIAPHLFGLVYDEAEITYTAGWSVIPDAVKVACAQIVRNAQATPGLNVKGTKVDAMQMEYFSGVLVDDETKRLLKPFVAMRLG</sequence>
<dbReference type="RefSeq" id="WP_013566663.1">
    <property type="nucleotide sequence ID" value="NC_014963.1"/>
</dbReference>
<dbReference type="EMBL" id="CP002467">
    <property type="protein sequence ID" value="ADV80930.1"/>
    <property type="molecule type" value="Genomic_DNA"/>
</dbReference>
<evidence type="ECO:0008006" key="4">
    <source>
        <dbReference type="Google" id="ProtNLM"/>
    </source>
</evidence>